<feature type="compositionally biased region" description="Pro residues" evidence="7">
    <location>
        <begin position="45"/>
        <end position="54"/>
    </location>
</feature>
<evidence type="ECO:0000256" key="7">
    <source>
        <dbReference type="SAM" id="MobiDB-lite"/>
    </source>
</evidence>
<dbReference type="AlphaFoldDB" id="I3CCF8"/>
<dbReference type="OrthoDB" id="8550022at2"/>
<dbReference type="Pfam" id="PF13627">
    <property type="entry name" value="LptM_cons"/>
    <property type="match status" value="1"/>
</dbReference>
<keyword evidence="4" id="KW-0564">Palmitate</keyword>
<evidence type="ECO:0000256" key="1">
    <source>
        <dbReference type="ARBA" id="ARBA00004459"/>
    </source>
</evidence>
<dbReference type="InterPro" id="IPR032831">
    <property type="entry name" value="LptM_cons"/>
</dbReference>
<evidence type="ECO:0000256" key="3">
    <source>
        <dbReference type="ARBA" id="ARBA00023136"/>
    </source>
</evidence>
<keyword evidence="3" id="KW-0472">Membrane</keyword>
<keyword evidence="2" id="KW-0732">Signal</keyword>
<reference evidence="8 9" key="1">
    <citation type="submission" date="2011-11" db="EMBL/GenBank/DDBJ databases">
        <title>Improved High-Quality Draft sequence of Beggiatoa alba B18lD.</title>
        <authorList>
            <consortium name="US DOE Joint Genome Institute"/>
            <person name="Lucas S."/>
            <person name="Han J."/>
            <person name="Lapidus A."/>
            <person name="Cheng J.-F."/>
            <person name="Goodwin L."/>
            <person name="Pitluck S."/>
            <person name="Peters L."/>
            <person name="Mikhailova N."/>
            <person name="Held B."/>
            <person name="Detter J.C."/>
            <person name="Han C."/>
            <person name="Tapia R."/>
            <person name="Land M."/>
            <person name="Hauser L."/>
            <person name="Kyrpides N."/>
            <person name="Ivanova N."/>
            <person name="Pagani I."/>
            <person name="Samuel K."/>
            <person name="Teske A."/>
            <person name="Mueller J."/>
            <person name="Woyke T."/>
        </authorList>
    </citation>
    <scope>NUCLEOTIDE SEQUENCE [LARGE SCALE GENOMIC DNA]</scope>
    <source>
        <strain evidence="8 9">B18LD</strain>
    </source>
</reference>
<evidence type="ECO:0000256" key="6">
    <source>
        <dbReference type="ARBA" id="ARBA00023288"/>
    </source>
</evidence>
<keyword evidence="9" id="KW-1185">Reference proteome</keyword>
<sequence length="54" mass="5770">MKKLSSLSIVLWCCSLAACGQKGDLVRPVPEEVQAMSATAKKTPEPPVTPKTNE</sequence>
<gene>
    <name evidence="8" type="ORF">BegalDRAFT_0381</name>
</gene>
<evidence type="ECO:0000256" key="4">
    <source>
        <dbReference type="ARBA" id="ARBA00023139"/>
    </source>
</evidence>
<protein>
    <submittedName>
        <fullName evidence="8">Uncharacterized protein</fullName>
    </submittedName>
</protein>
<dbReference type="HOGENOM" id="CLU_3040797_0_0_6"/>
<dbReference type="STRING" id="395493.BegalDRAFT_0381"/>
<feature type="region of interest" description="Disordered" evidence="7">
    <location>
        <begin position="34"/>
        <end position="54"/>
    </location>
</feature>
<evidence type="ECO:0000313" key="9">
    <source>
        <dbReference type="Proteomes" id="UP000005744"/>
    </source>
</evidence>
<dbReference type="PROSITE" id="PS51257">
    <property type="entry name" value="PROKAR_LIPOPROTEIN"/>
    <property type="match status" value="1"/>
</dbReference>
<keyword evidence="6" id="KW-0449">Lipoprotein</keyword>
<evidence type="ECO:0000256" key="2">
    <source>
        <dbReference type="ARBA" id="ARBA00022729"/>
    </source>
</evidence>
<dbReference type="RefSeq" id="WP_002683108.1">
    <property type="nucleotide sequence ID" value="NZ_JH600070.1"/>
</dbReference>
<dbReference type="NCBIfam" id="NF047847">
    <property type="entry name" value="SS_mature_LptM"/>
    <property type="match status" value="1"/>
</dbReference>
<comment type="subcellular location">
    <subcellularLocation>
        <location evidence="1">Cell outer membrane</location>
        <topology evidence="1">Lipid-anchor</topology>
    </subcellularLocation>
</comment>
<accession>I3CCF8</accession>
<dbReference type="GO" id="GO:0009279">
    <property type="term" value="C:cell outer membrane"/>
    <property type="evidence" value="ECO:0007669"/>
    <property type="project" value="UniProtKB-SubCell"/>
</dbReference>
<organism evidence="8 9">
    <name type="scientific">Beggiatoa alba B18LD</name>
    <dbReference type="NCBI Taxonomy" id="395493"/>
    <lineage>
        <taxon>Bacteria</taxon>
        <taxon>Pseudomonadati</taxon>
        <taxon>Pseudomonadota</taxon>
        <taxon>Gammaproteobacteria</taxon>
        <taxon>Thiotrichales</taxon>
        <taxon>Thiotrichaceae</taxon>
        <taxon>Beggiatoa</taxon>
    </lineage>
</organism>
<proteinExistence type="predicted"/>
<keyword evidence="5" id="KW-0998">Cell outer membrane</keyword>
<dbReference type="Proteomes" id="UP000005744">
    <property type="component" value="Unassembled WGS sequence"/>
</dbReference>
<name>I3CCF8_9GAMM</name>
<evidence type="ECO:0000256" key="5">
    <source>
        <dbReference type="ARBA" id="ARBA00023237"/>
    </source>
</evidence>
<dbReference type="EMBL" id="JH600070">
    <property type="protein sequence ID" value="EIJ41301.1"/>
    <property type="molecule type" value="Genomic_DNA"/>
</dbReference>
<evidence type="ECO:0000313" key="8">
    <source>
        <dbReference type="EMBL" id="EIJ41301.1"/>
    </source>
</evidence>